<dbReference type="CDD" id="cd02440">
    <property type="entry name" value="AdoMet_MTases"/>
    <property type="match status" value="1"/>
</dbReference>
<proteinExistence type="predicted"/>
<dbReference type="EMBL" id="VXRG01000045">
    <property type="protein sequence ID" value="MXY92853.1"/>
    <property type="molecule type" value="Genomic_DNA"/>
</dbReference>
<dbReference type="AlphaFoldDB" id="A0A6B0YPL2"/>
<reference evidence="1" key="1">
    <citation type="submission" date="2019-09" db="EMBL/GenBank/DDBJ databases">
        <title>Characterisation of the sponge microbiome using genome-centric metagenomics.</title>
        <authorList>
            <person name="Engelberts J.P."/>
            <person name="Robbins S.J."/>
            <person name="De Goeij J.M."/>
            <person name="Aranda M."/>
            <person name="Bell S.C."/>
            <person name="Webster N.S."/>
        </authorList>
    </citation>
    <scope>NUCLEOTIDE SEQUENCE</scope>
    <source>
        <strain evidence="1">SB0664_bin_27</strain>
    </source>
</reference>
<organism evidence="1">
    <name type="scientific">Caldilineaceae bacterium SB0664_bin_27</name>
    <dbReference type="NCBI Taxonomy" id="2605260"/>
    <lineage>
        <taxon>Bacteria</taxon>
        <taxon>Bacillati</taxon>
        <taxon>Chloroflexota</taxon>
        <taxon>Caldilineae</taxon>
        <taxon>Caldilineales</taxon>
        <taxon>Caldilineaceae</taxon>
    </lineage>
</organism>
<protein>
    <submittedName>
        <fullName evidence="1">Class I SAM-dependent methyltransferase</fullName>
    </submittedName>
</protein>
<evidence type="ECO:0000313" key="1">
    <source>
        <dbReference type="EMBL" id="MXY92853.1"/>
    </source>
</evidence>
<sequence>MVVERLSKLSRKLECKPRRTARMKPKTQDRLLKLNRRFYEQVAHDFDATRQGWTPGLWAILPYFRAAGKERLSVLDVGCGNGRFARLLEEAGVAASYTGVDGNGSLLRLARQSTANLARVECQFFQADFANRDWASVLTGNSRAVSGHDQATTGTTELPKYTVVLCTATMQHMPSYALRLRLMRDLQRLREELVVVSFWQFFSSDRFRKKLIDPGTVGVSDTELEPGDALLPWRQGVESVRYVHQVDEAELRRLAAGAGLSVLHTFRADGKEADLNLYAILGRADEDTALGQGGLNKAGETAS</sequence>
<keyword evidence="1" id="KW-0808">Transferase</keyword>
<dbReference type="GO" id="GO:0008168">
    <property type="term" value="F:methyltransferase activity"/>
    <property type="evidence" value="ECO:0007669"/>
    <property type="project" value="UniProtKB-KW"/>
</dbReference>
<keyword evidence="1" id="KW-0489">Methyltransferase</keyword>
<gene>
    <name evidence="1" type="ORF">F4Y42_05315</name>
</gene>
<dbReference type="SUPFAM" id="SSF53335">
    <property type="entry name" value="S-adenosyl-L-methionine-dependent methyltransferases"/>
    <property type="match status" value="1"/>
</dbReference>
<dbReference type="InterPro" id="IPR029063">
    <property type="entry name" value="SAM-dependent_MTases_sf"/>
</dbReference>
<dbReference type="Pfam" id="PF13489">
    <property type="entry name" value="Methyltransf_23"/>
    <property type="match status" value="1"/>
</dbReference>
<accession>A0A6B0YPL2</accession>
<comment type="caution">
    <text evidence="1">The sequence shown here is derived from an EMBL/GenBank/DDBJ whole genome shotgun (WGS) entry which is preliminary data.</text>
</comment>
<dbReference type="Gene3D" id="3.40.50.150">
    <property type="entry name" value="Vaccinia Virus protein VP39"/>
    <property type="match status" value="1"/>
</dbReference>
<dbReference type="GO" id="GO:0032259">
    <property type="term" value="P:methylation"/>
    <property type="evidence" value="ECO:0007669"/>
    <property type="project" value="UniProtKB-KW"/>
</dbReference>
<name>A0A6B0YPL2_9CHLR</name>